<gene>
    <name evidence="2" type="ORF">B0J15DRAFT_200408</name>
</gene>
<reference evidence="2" key="1">
    <citation type="journal article" date="2021" name="Nat. Commun.">
        <title>Genetic determinants of endophytism in the Arabidopsis root mycobiome.</title>
        <authorList>
            <person name="Mesny F."/>
            <person name="Miyauchi S."/>
            <person name="Thiergart T."/>
            <person name="Pickel B."/>
            <person name="Atanasova L."/>
            <person name="Karlsson M."/>
            <person name="Huettel B."/>
            <person name="Barry K.W."/>
            <person name="Haridas S."/>
            <person name="Chen C."/>
            <person name="Bauer D."/>
            <person name="Andreopoulos W."/>
            <person name="Pangilinan J."/>
            <person name="LaButti K."/>
            <person name="Riley R."/>
            <person name="Lipzen A."/>
            <person name="Clum A."/>
            <person name="Drula E."/>
            <person name="Henrissat B."/>
            <person name="Kohler A."/>
            <person name="Grigoriev I.V."/>
            <person name="Martin F.M."/>
            <person name="Hacquard S."/>
        </authorList>
    </citation>
    <scope>NUCLEOTIDE SEQUENCE</scope>
    <source>
        <strain evidence="2">FSSC 5 MPI-SDFR-AT-0091</strain>
    </source>
</reference>
<comment type="caution">
    <text evidence="2">The sequence shown here is derived from an EMBL/GenBank/DDBJ whole genome shotgun (WGS) entry which is preliminary data.</text>
</comment>
<proteinExistence type="predicted"/>
<accession>A0A9P9JVD9</accession>
<feature type="chain" id="PRO_5040130512" evidence="1">
    <location>
        <begin position="21"/>
        <end position="142"/>
    </location>
</feature>
<name>A0A9P9JVD9_FUSSL</name>
<keyword evidence="1" id="KW-0732">Signal</keyword>
<protein>
    <submittedName>
        <fullName evidence="2">Uncharacterized protein</fullName>
    </submittedName>
</protein>
<organism evidence="2 3">
    <name type="scientific">Fusarium solani</name>
    <name type="common">Filamentous fungus</name>
    <dbReference type="NCBI Taxonomy" id="169388"/>
    <lineage>
        <taxon>Eukaryota</taxon>
        <taxon>Fungi</taxon>
        <taxon>Dikarya</taxon>
        <taxon>Ascomycota</taxon>
        <taxon>Pezizomycotina</taxon>
        <taxon>Sordariomycetes</taxon>
        <taxon>Hypocreomycetidae</taxon>
        <taxon>Hypocreales</taxon>
        <taxon>Nectriaceae</taxon>
        <taxon>Fusarium</taxon>
        <taxon>Fusarium solani species complex</taxon>
    </lineage>
</organism>
<dbReference type="Proteomes" id="UP000736672">
    <property type="component" value="Unassembled WGS sequence"/>
</dbReference>
<keyword evidence="3" id="KW-1185">Reference proteome</keyword>
<dbReference type="AlphaFoldDB" id="A0A9P9JVD9"/>
<evidence type="ECO:0000256" key="1">
    <source>
        <dbReference type="SAM" id="SignalP"/>
    </source>
</evidence>
<dbReference type="EMBL" id="JAGTJS010000039">
    <property type="protein sequence ID" value="KAH7230294.1"/>
    <property type="molecule type" value="Genomic_DNA"/>
</dbReference>
<feature type="signal peptide" evidence="1">
    <location>
        <begin position="1"/>
        <end position="20"/>
    </location>
</feature>
<evidence type="ECO:0000313" key="3">
    <source>
        <dbReference type="Proteomes" id="UP000736672"/>
    </source>
</evidence>
<sequence length="142" mass="15784">MRTPLVRLLIMAYGLNVTLSELPGGCSSLKRLLNADHDEYDHWFSSSDAERASCQVSHPVLVGETERLPSVVTNSFRLALGAAYVLGRVGDLNTRIRFNHFNSTPSIQFGDLNTRIRFNHFNSTPSIQFGDVVNQLHGPNAE</sequence>
<evidence type="ECO:0000313" key="2">
    <source>
        <dbReference type="EMBL" id="KAH7230294.1"/>
    </source>
</evidence>